<accession>D9XBD3</accession>
<dbReference type="Proteomes" id="UP000004184">
    <property type="component" value="Unassembled WGS sequence"/>
</dbReference>
<proteinExistence type="predicted"/>
<dbReference type="HOGENOM" id="CLU_2526234_0_0_11"/>
<gene>
    <name evidence="2" type="ORF">SSQG_04992</name>
</gene>
<evidence type="ECO:0000313" key="2">
    <source>
        <dbReference type="EMBL" id="EFL34473.1"/>
    </source>
</evidence>
<keyword evidence="1" id="KW-1133">Transmembrane helix</keyword>
<name>D9XBD3_STRVT</name>
<protein>
    <submittedName>
        <fullName evidence="2">Predicted protein</fullName>
    </submittedName>
</protein>
<sequence>MGLPPLPECTWRARFASPEAFLGIGTTCIVMLYLAYAMVTGPLLVRRLRGQFTVDGTDETGAPLFSLGRWESRSTPSSCCIACS</sequence>
<dbReference type="EMBL" id="GG657757">
    <property type="protein sequence ID" value="EFL34473.1"/>
    <property type="molecule type" value="Genomic_DNA"/>
</dbReference>
<organism evidence="2 3">
    <name type="scientific">Streptomyces viridochromogenes (strain DSM 40736 / JCM 4977 / BCRC 1201 / Tue 494)</name>
    <dbReference type="NCBI Taxonomy" id="591159"/>
    <lineage>
        <taxon>Bacteria</taxon>
        <taxon>Bacillati</taxon>
        <taxon>Actinomycetota</taxon>
        <taxon>Actinomycetes</taxon>
        <taxon>Kitasatosporales</taxon>
        <taxon>Streptomycetaceae</taxon>
        <taxon>Streptomyces</taxon>
    </lineage>
</organism>
<evidence type="ECO:0000256" key="1">
    <source>
        <dbReference type="SAM" id="Phobius"/>
    </source>
</evidence>
<feature type="transmembrane region" description="Helical" evidence="1">
    <location>
        <begin position="20"/>
        <end position="39"/>
    </location>
</feature>
<reference evidence="3" key="1">
    <citation type="submission" date="2009-02" db="EMBL/GenBank/DDBJ databases">
        <title>Annotation of Streptomyces viridochromogenes strain DSM 40736.</title>
        <authorList>
            <consortium name="The Broad Institute Genome Sequencing Platform"/>
            <consortium name="Broad Institute Microbial Sequencing Center"/>
            <person name="Fischbach M."/>
            <person name="Godfrey P."/>
            <person name="Ward D."/>
            <person name="Young S."/>
            <person name="Zeng Q."/>
            <person name="Koehrsen M."/>
            <person name="Alvarado L."/>
            <person name="Berlin A.M."/>
            <person name="Bochicchio J."/>
            <person name="Borenstein D."/>
            <person name="Chapman S.B."/>
            <person name="Chen Z."/>
            <person name="Engels R."/>
            <person name="Freedman E."/>
            <person name="Gellesch M."/>
            <person name="Goldberg J."/>
            <person name="Griggs A."/>
            <person name="Gujja S."/>
            <person name="Heilman E.R."/>
            <person name="Heiman D.I."/>
            <person name="Hepburn T.A."/>
            <person name="Howarth C."/>
            <person name="Jen D."/>
            <person name="Larson L."/>
            <person name="Lewis B."/>
            <person name="Mehta T."/>
            <person name="Park D."/>
            <person name="Pearson M."/>
            <person name="Richards J."/>
            <person name="Roberts A."/>
            <person name="Saif S."/>
            <person name="Shea T.D."/>
            <person name="Shenoy N."/>
            <person name="Sisk P."/>
            <person name="Stolte C."/>
            <person name="Sykes S.N."/>
            <person name="Thomson T."/>
            <person name="Walk T."/>
            <person name="White J."/>
            <person name="Yandava C."/>
            <person name="Straight P."/>
            <person name="Clardy J."/>
            <person name="Hung D."/>
            <person name="Kolter R."/>
            <person name="Mekalanos J."/>
            <person name="Walker S."/>
            <person name="Walsh C.T."/>
            <person name="Wieland-Brown L.C."/>
            <person name="Haas B."/>
            <person name="Nusbaum C."/>
            <person name="Birren B."/>
        </authorList>
    </citation>
    <scope>NUCLEOTIDE SEQUENCE [LARGE SCALE GENOMIC DNA]</scope>
    <source>
        <strain evidence="3">DSM 40736 / JCM 4977 / BCRC 1201 / Tue 494</strain>
    </source>
</reference>
<dbReference type="AlphaFoldDB" id="D9XBD3"/>
<keyword evidence="3" id="KW-1185">Reference proteome</keyword>
<keyword evidence="1" id="KW-0812">Transmembrane</keyword>
<dbReference type="STRING" id="591159.SSQG_04992"/>
<keyword evidence="1" id="KW-0472">Membrane</keyword>
<evidence type="ECO:0000313" key="3">
    <source>
        <dbReference type="Proteomes" id="UP000004184"/>
    </source>
</evidence>
<dbReference type="eggNOG" id="COG0531">
    <property type="taxonomic scope" value="Bacteria"/>
</dbReference>